<sequence length="326" mass="37895">MGQKDTVTKDYIRNAEVFADAFNYLFYGGEKVIIPESLHELDSTATTIIHDDSLNAELIQRYRDSLKYMTVMEKNDAVYVILGIENQSHVHYAMSVKNMLYDAMEYANQVRKTSVRYRKEKSTGNTKSEKNNSGKTSSGEFLTGFSRSDELIPVVTLVIYFGTEAWDGPRNLYEMFGVENKKILPFVPDYRINLIAPEEMSEQEINRFHTDLREVLLYIKYSKEKEKLVDLIQTDDGFQNMKTETVVMLNTLTNSKLKFNEEKEETSMCLAIDELREEAKQEGIEFGRRELIEKMLMNHETMDKIKEYTGYTQEKIDEIAKELSAR</sequence>
<evidence type="ECO:0000313" key="5">
    <source>
        <dbReference type="Proteomes" id="UP000095413"/>
    </source>
</evidence>
<dbReference type="RefSeq" id="WP_055056457.1">
    <property type="nucleotide sequence ID" value="NZ_CZBA01000015.1"/>
</dbReference>
<reference evidence="4 6" key="2">
    <citation type="submission" date="2018-08" db="EMBL/GenBank/DDBJ databases">
        <title>A genome reference for cultivated species of the human gut microbiota.</title>
        <authorList>
            <person name="Zou Y."/>
            <person name="Xue W."/>
            <person name="Luo G."/>
        </authorList>
    </citation>
    <scope>NUCLEOTIDE SEQUENCE [LARGE SCALE GENOMIC DNA]</scope>
    <source>
        <strain evidence="4 6">AF25-21</strain>
    </source>
</reference>
<dbReference type="Pfam" id="PF04754">
    <property type="entry name" value="Transposase_31"/>
    <property type="match status" value="1"/>
</dbReference>
<accession>A0A174R0G9</accession>
<reference evidence="3 5" key="1">
    <citation type="submission" date="2015-09" db="EMBL/GenBank/DDBJ databases">
        <authorList>
            <consortium name="Pathogen Informatics"/>
        </authorList>
    </citation>
    <scope>NUCLEOTIDE SEQUENCE [LARGE SCALE GENOMIC DNA]</scope>
    <source>
        <strain evidence="3 5">2789STDY5834921</strain>
    </source>
</reference>
<dbReference type="InterPro" id="IPR006842">
    <property type="entry name" value="Transposase_31"/>
</dbReference>
<name>A0A174R0G9_9FIRM</name>
<evidence type="ECO:0000313" key="6">
    <source>
        <dbReference type="Proteomes" id="UP000285839"/>
    </source>
</evidence>
<evidence type="ECO:0000256" key="1">
    <source>
        <dbReference type="SAM" id="MobiDB-lite"/>
    </source>
</evidence>
<evidence type="ECO:0000313" key="4">
    <source>
        <dbReference type="EMBL" id="RGR48476.1"/>
    </source>
</evidence>
<dbReference type="Proteomes" id="UP000285839">
    <property type="component" value="Unassembled WGS sequence"/>
</dbReference>
<protein>
    <submittedName>
        <fullName evidence="3 4">Transposase</fullName>
    </submittedName>
</protein>
<organism evidence="3 5">
    <name type="scientific">Blautia obeum</name>
    <dbReference type="NCBI Taxonomy" id="40520"/>
    <lineage>
        <taxon>Bacteria</taxon>
        <taxon>Bacillati</taxon>
        <taxon>Bacillota</taxon>
        <taxon>Clostridia</taxon>
        <taxon>Lachnospirales</taxon>
        <taxon>Lachnospiraceae</taxon>
        <taxon>Blautia</taxon>
    </lineage>
</organism>
<feature type="region of interest" description="Disordered" evidence="1">
    <location>
        <begin position="115"/>
        <end position="141"/>
    </location>
</feature>
<dbReference type="OrthoDB" id="2066427at2"/>
<evidence type="ECO:0000313" key="3">
    <source>
        <dbReference type="EMBL" id="CUP76655.1"/>
    </source>
</evidence>
<dbReference type="EMBL" id="CZBA01000015">
    <property type="protein sequence ID" value="CUP76655.1"/>
    <property type="molecule type" value="Genomic_DNA"/>
</dbReference>
<evidence type="ECO:0000259" key="2">
    <source>
        <dbReference type="Pfam" id="PF04754"/>
    </source>
</evidence>
<feature type="domain" description="Transposase (putative) YhgA-like" evidence="2">
    <location>
        <begin position="148"/>
        <end position="233"/>
    </location>
</feature>
<dbReference type="Proteomes" id="UP000095413">
    <property type="component" value="Unassembled WGS sequence"/>
</dbReference>
<gene>
    <name evidence="4" type="ORF">DWY46_11365</name>
    <name evidence="3" type="ORF">ERS852533_02475</name>
</gene>
<dbReference type="EMBL" id="QRUH01000008">
    <property type="protein sequence ID" value="RGR48476.1"/>
    <property type="molecule type" value="Genomic_DNA"/>
</dbReference>
<proteinExistence type="predicted"/>
<dbReference type="AlphaFoldDB" id="A0A174R0G9"/>